<keyword evidence="4 7" id="KW-0547">Nucleotide-binding</keyword>
<keyword evidence="12" id="KW-1185">Reference proteome</keyword>
<dbReference type="CDD" id="cd14099">
    <property type="entry name" value="STKc_PLK"/>
    <property type="match status" value="1"/>
</dbReference>
<feature type="domain" description="POLO box" evidence="10">
    <location>
        <begin position="473"/>
        <end position="553"/>
    </location>
</feature>
<feature type="binding site" evidence="7">
    <location>
        <position position="70"/>
    </location>
    <ligand>
        <name>ATP</name>
        <dbReference type="ChEBI" id="CHEBI:30616"/>
    </ligand>
</feature>
<dbReference type="SMART" id="SM00220">
    <property type="entry name" value="S_TKc"/>
    <property type="match status" value="1"/>
</dbReference>
<dbReference type="InterPro" id="IPR036947">
    <property type="entry name" value="POLO_box_dom_sf"/>
</dbReference>
<dbReference type="InterPro" id="IPR011009">
    <property type="entry name" value="Kinase-like_dom_sf"/>
</dbReference>
<dbReference type="Pfam" id="PF00659">
    <property type="entry name" value="POLO_box"/>
    <property type="match status" value="2"/>
</dbReference>
<dbReference type="EC" id="2.7.11.21" evidence="8"/>
<dbReference type="EMBL" id="CAJZBQ010000058">
    <property type="protein sequence ID" value="CAG9334258.1"/>
    <property type="molecule type" value="Genomic_DNA"/>
</dbReference>
<proteinExistence type="inferred from homology"/>
<evidence type="ECO:0000313" key="11">
    <source>
        <dbReference type="EMBL" id="CAG9334258.1"/>
    </source>
</evidence>
<keyword evidence="6 7" id="KW-0067">ATP-binding</keyword>
<gene>
    <name evidence="11" type="ORF">BSTOLATCC_MIC60877</name>
</gene>
<evidence type="ECO:0000256" key="2">
    <source>
        <dbReference type="ARBA" id="ARBA00022679"/>
    </source>
</evidence>
<dbReference type="PROSITE" id="PS00107">
    <property type="entry name" value="PROTEIN_KINASE_ATP"/>
    <property type="match status" value="1"/>
</dbReference>
<reference evidence="11" key="1">
    <citation type="submission" date="2021-09" db="EMBL/GenBank/DDBJ databases">
        <authorList>
            <consortium name="AG Swart"/>
            <person name="Singh M."/>
            <person name="Singh A."/>
            <person name="Seah K."/>
            <person name="Emmerich C."/>
        </authorList>
    </citation>
    <scope>NUCLEOTIDE SEQUENCE</scope>
    <source>
        <strain evidence="11">ATCC30299</strain>
    </source>
</reference>
<keyword evidence="5 8" id="KW-0418">Kinase</keyword>
<dbReference type="FunFam" id="1.10.510.10:FF:001048">
    <property type="entry name" value="Serine/threonine-protein kinase PLK"/>
    <property type="match status" value="1"/>
</dbReference>
<dbReference type="InterPro" id="IPR017441">
    <property type="entry name" value="Protein_kinase_ATP_BS"/>
</dbReference>
<dbReference type="CDD" id="cd13118">
    <property type="entry name" value="POLO_box_1"/>
    <property type="match status" value="1"/>
</dbReference>
<dbReference type="PANTHER" id="PTHR24345">
    <property type="entry name" value="SERINE/THREONINE-PROTEIN KINASE PLK"/>
    <property type="match status" value="1"/>
</dbReference>
<dbReference type="PROSITE" id="PS50011">
    <property type="entry name" value="PROTEIN_KINASE_DOM"/>
    <property type="match status" value="1"/>
</dbReference>
<dbReference type="GO" id="GO:0005524">
    <property type="term" value="F:ATP binding"/>
    <property type="evidence" value="ECO:0007669"/>
    <property type="project" value="UniProtKB-UniRule"/>
</dbReference>
<comment type="catalytic activity">
    <reaction evidence="8">
        <text>L-threonyl-[protein] + ATP = O-phospho-L-threonyl-[protein] + ADP + H(+)</text>
        <dbReference type="Rhea" id="RHEA:46608"/>
        <dbReference type="Rhea" id="RHEA-COMP:11060"/>
        <dbReference type="Rhea" id="RHEA-COMP:11605"/>
        <dbReference type="ChEBI" id="CHEBI:15378"/>
        <dbReference type="ChEBI" id="CHEBI:30013"/>
        <dbReference type="ChEBI" id="CHEBI:30616"/>
        <dbReference type="ChEBI" id="CHEBI:61977"/>
        <dbReference type="ChEBI" id="CHEBI:456216"/>
        <dbReference type="EC" id="2.7.11.21"/>
    </reaction>
</comment>
<keyword evidence="2 8" id="KW-0808">Transferase</keyword>
<dbReference type="GO" id="GO:0004674">
    <property type="term" value="F:protein serine/threonine kinase activity"/>
    <property type="evidence" value="ECO:0007669"/>
    <property type="project" value="UniProtKB-KW"/>
</dbReference>
<dbReference type="InterPro" id="IPR033695">
    <property type="entry name" value="POLO_box_2"/>
</dbReference>
<keyword evidence="3" id="KW-0677">Repeat</keyword>
<dbReference type="PROSITE" id="PS50078">
    <property type="entry name" value="POLO_BOX"/>
    <property type="match status" value="2"/>
</dbReference>
<dbReference type="InterPro" id="IPR033701">
    <property type="entry name" value="POLO_box_1"/>
</dbReference>
<dbReference type="InterPro" id="IPR000959">
    <property type="entry name" value="POLO_box_dom"/>
</dbReference>
<dbReference type="PANTHER" id="PTHR24345:SF0">
    <property type="entry name" value="CELL CYCLE SERINE_THREONINE-PROTEIN KINASE CDC5_MSD2"/>
    <property type="match status" value="1"/>
</dbReference>
<evidence type="ECO:0000256" key="4">
    <source>
        <dbReference type="ARBA" id="ARBA00022741"/>
    </source>
</evidence>
<comment type="caution">
    <text evidence="11">The sequence shown here is derived from an EMBL/GenBank/DDBJ whole genome shotgun (WGS) entry which is preliminary data.</text>
</comment>
<evidence type="ECO:0000259" key="9">
    <source>
        <dbReference type="PROSITE" id="PS50011"/>
    </source>
</evidence>
<dbReference type="Pfam" id="PF00069">
    <property type="entry name" value="Pkinase"/>
    <property type="match status" value="1"/>
</dbReference>
<evidence type="ECO:0000313" key="12">
    <source>
        <dbReference type="Proteomes" id="UP001162131"/>
    </source>
</evidence>
<evidence type="ECO:0000256" key="6">
    <source>
        <dbReference type="ARBA" id="ARBA00022840"/>
    </source>
</evidence>
<evidence type="ECO:0000256" key="3">
    <source>
        <dbReference type="ARBA" id="ARBA00022737"/>
    </source>
</evidence>
<dbReference type="FunFam" id="3.30.200.20:FF:000091">
    <property type="entry name" value="Serine/threonine-protein kinase PLK"/>
    <property type="match status" value="1"/>
</dbReference>
<evidence type="ECO:0000256" key="7">
    <source>
        <dbReference type="PROSITE-ProRule" id="PRU10141"/>
    </source>
</evidence>
<feature type="domain" description="POLO box" evidence="10">
    <location>
        <begin position="371"/>
        <end position="453"/>
    </location>
</feature>
<dbReference type="InterPro" id="IPR000719">
    <property type="entry name" value="Prot_kinase_dom"/>
</dbReference>
<dbReference type="Gene3D" id="3.30.200.20">
    <property type="entry name" value="Phosphorylase Kinase, domain 1"/>
    <property type="match status" value="1"/>
</dbReference>
<accession>A0AAU9KA13</accession>
<dbReference type="SUPFAM" id="SSF82615">
    <property type="entry name" value="Polo-box domain"/>
    <property type="match status" value="2"/>
</dbReference>
<protein>
    <recommendedName>
        <fullName evidence="8">Serine/threonine-protein kinase PLK</fullName>
        <ecNumber evidence="8">2.7.11.21</ecNumber>
    </recommendedName>
    <alternativeName>
        <fullName evidence="8">Polo-like kinase</fullName>
    </alternativeName>
</protein>
<name>A0AAU9KA13_9CILI</name>
<dbReference type="PROSITE" id="PS00108">
    <property type="entry name" value="PROTEIN_KINASE_ST"/>
    <property type="match status" value="1"/>
</dbReference>
<dbReference type="Gene3D" id="3.30.1120.30">
    <property type="entry name" value="POLO box domain"/>
    <property type="match status" value="2"/>
</dbReference>
<dbReference type="InterPro" id="IPR008271">
    <property type="entry name" value="Ser/Thr_kinase_AS"/>
</dbReference>
<evidence type="ECO:0000256" key="5">
    <source>
        <dbReference type="ARBA" id="ARBA00022777"/>
    </source>
</evidence>
<sequence>MNSKNPKVSCIKDQSDVDQIVEEHIIKPNGENTISRYTKGRFLGKGGFARVYEFINLDTKRIFAAKIVKKATLIKARARQKLMSEIKIHSSLKHQNIVGFDHFFEDVNNVYLLLELCPNQTMSELLRRRKRITELEAQCYLLQIIAAMKYIHSKKVIHRDLKIGNLFINEKMEIKLGDFGLACKLEYDGQKKKTICGTPNYIAPEVLEGKSGHSFEVDIWSLGVILYTLLIGKPPFETDDVHKTYRLIKMNAYSFPDGSRISEQAKSLITRILKNDPERRPDLDEILQHEFFHMANCIPKILPVSTLAVPPSESYLRQFTNIKQNVEKTLPETAPINSENLEIRSPKKSHTQRPMSSLGKTDKNIDKSQIYVEKWIDYSSKFGVGYILSNGCSGVYFNDETKILTQPNSQSFYYIETTEKRKDAFYEYSLEEYPETLSKKVRLLDRFTKYLDPDSSIISGCSTNFSLENPPPYIKKWAKSRRAVMFRLSNKIIQVVFQDHSQIILSVDSKSFMYINKSGEKALMQLSTALESQNEEIVKRLKYVQKILNSLNSQAIGDTGSPPIPNS</sequence>
<keyword evidence="1 8" id="KW-0723">Serine/threonine-protein kinase</keyword>
<organism evidence="11 12">
    <name type="scientific">Blepharisma stoltei</name>
    <dbReference type="NCBI Taxonomy" id="1481888"/>
    <lineage>
        <taxon>Eukaryota</taxon>
        <taxon>Sar</taxon>
        <taxon>Alveolata</taxon>
        <taxon>Ciliophora</taxon>
        <taxon>Postciliodesmatophora</taxon>
        <taxon>Heterotrichea</taxon>
        <taxon>Heterotrichida</taxon>
        <taxon>Blepharismidae</taxon>
        <taxon>Blepharisma</taxon>
    </lineage>
</organism>
<evidence type="ECO:0000256" key="1">
    <source>
        <dbReference type="ARBA" id="ARBA00022527"/>
    </source>
</evidence>
<comment type="similarity">
    <text evidence="8">Belongs to the protein kinase superfamily. Ser/Thr protein kinase family. CDC5/Polo subfamily.</text>
</comment>
<evidence type="ECO:0000256" key="8">
    <source>
        <dbReference type="RuleBase" id="RU361162"/>
    </source>
</evidence>
<dbReference type="GO" id="GO:0005634">
    <property type="term" value="C:nucleus"/>
    <property type="evidence" value="ECO:0007669"/>
    <property type="project" value="TreeGrafter"/>
</dbReference>
<dbReference type="CDD" id="cd13117">
    <property type="entry name" value="POLO_box_2"/>
    <property type="match status" value="1"/>
</dbReference>
<dbReference type="Gene3D" id="1.10.510.10">
    <property type="entry name" value="Transferase(Phosphotransferase) domain 1"/>
    <property type="match status" value="1"/>
</dbReference>
<dbReference type="SUPFAM" id="SSF56112">
    <property type="entry name" value="Protein kinase-like (PK-like)"/>
    <property type="match status" value="1"/>
</dbReference>
<feature type="domain" description="Protein kinase" evidence="9">
    <location>
        <begin position="37"/>
        <end position="292"/>
    </location>
</feature>
<evidence type="ECO:0000259" key="10">
    <source>
        <dbReference type="PROSITE" id="PS50078"/>
    </source>
</evidence>
<dbReference type="Proteomes" id="UP001162131">
    <property type="component" value="Unassembled WGS sequence"/>
</dbReference>
<dbReference type="AlphaFoldDB" id="A0AAU9KA13"/>